<protein>
    <submittedName>
        <fullName evidence="1">Phage tail assembly protein</fullName>
    </submittedName>
</protein>
<organism evidence="1">
    <name type="scientific">Serratia marcescens</name>
    <dbReference type="NCBI Taxonomy" id="615"/>
    <lineage>
        <taxon>Bacteria</taxon>
        <taxon>Pseudomonadati</taxon>
        <taxon>Pseudomonadota</taxon>
        <taxon>Gammaproteobacteria</taxon>
        <taxon>Enterobacterales</taxon>
        <taxon>Yersiniaceae</taxon>
        <taxon>Serratia</taxon>
    </lineage>
</organism>
<sequence>MKEDAMSDNNTVTLIRPIVRGKETIDKVTITEAMGQPGCLRGLKLYDVLQSDVDSMFKLLPRVTSPVLTEVELVTMDGRDFTQLTIMAVSFLAPPSAL</sequence>
<reference evidence="1" key="1">
    <citation type="submission" date="2019-03" db="EMBL/GenBank/DDBJ databases">
        <title>Serratia marcescens strain N2 draft genome.</title>
        <authorList>
            <person name="Yassin A."/>
            <person name="El-Kenawy N."/>
            <person name="Youssef N.H."/>
        </authorList>
    </citation>
    <scope>NUCLEOTIDE SEQUENCE [LARGE SCALE GENOMIC DNA]</scope>
    <source>
        <strain evidence="1">N2</strain>
    </source>
</reference>
<dbReference type="AlphaFoldDB" id="A0A9X8VJZ0"/>
<dbReference type="EMBL" id="SPSG01001022">
    <property type="protein sequence ID" value="TFV19369.1"/>
    <property type="molecule type" value="Genomic_DNA"/>
</dbReference>
<dbReference type="Pfam" id="PF10109">
    <property type="entry name" value="Phage_TAC_7"/>
    <property type="match status" value="1"/>
</dbReference>
<comment type="caution">
    <text evidence="1">The sequence shown here is derived from an EMBL/GenBank/DDBJ whole genome shotgun (WGS) entry which is preliminary data.</text>
</comment>
<accession>A0A9X8VJZ0</accession>
<evidence type="ECO:0000313" key="1">
    <source>
        <dbReference type="EMBL" id="TFV19369.1"/>
    </source>
</evidence>
<proteinExistence type="predicted"/>
<name>A0A9X8VJZ0_SERMA</name>
<dbReference type="InterPro" id="IPR019289">
    <property type="entry name" value="Phage_tail_E/E"/>
</dbReference>
<gene>
    <name evidence="1" type="ORF">E0L31_08120</name>
</gene>